<evidence type="ECO:0000256" key="3">
    <source>
        <dbReference type="ARBA" id="ARBA00005665"/>
    </source>
</evidence>
<sequence>MTAPPVLILDNGAYEIKAGISGVDWEPRIFPNSIARSRVEKKVYVADEIDNCRDLSGLAYRRPFERGMLVNWDAEKVIWDRVFSPAAMNINPSETSLLVTEPYFNLPNIAETYDQMVFEEWEFDSYFRCTPAALIPYGGLFSSDTEIPPECAIVVDIGYSFSHVIPLRDGQIIWEYVKRIDVGGKLLTNHLKHLISFRQWNMIDQTAVVNAVREACGYVSMDWKGDVEVCKRNPRHNPIVQEYVLPDFSPNSTSRTGYIRSGPNAAPTESEAQANGNDSAKAARKVGGTEEEEQVLWMGNERFAGPELLFNPSDIGLKQSGLPQTIALVISMMPVELQGMFWAHIGVFGGLGNIPDFGERLERDLRALCPTNYEVGIFEAFDPAYPPYESALSLTSSEVYLPTYPVTRAEYLEHGSSICRRRFGGPSYNVNPPGSTTVMPVISATTSGSEGTRWVWRARRAKESGKPRRRR</sequence>
<comment type="function">
    <text evidence="8">Component of the SWR1 complex which mediates the ATP-dependent exchange of histone H2A for the H2A variant HZT1 leading to transcriptional regulation of selected genes by chromatin remodeling. Involved in chromosome stability.</text>
</comment>
<feature type="region of interest" description="Disordered" evidence="12">
    <location>
        <begin position="258"/>
        <end position="286"/>
    </location>
</feature>
<evidence type="ECO:0000256" key="6">
    <source>
        <dbReference type="ARBA" id="ARBA00023212"/>
    </source>
</evidence>
<dbReference type="SUPFAM" id="SSF53067">
    <property type="entry name" value="Actin-like ATPase domain"/>
    <property type="match status" value="2"/>
</dbReference>
<dbReference type="InterPro" id="IPR043129">
    <property type="entry name" value="ATPase_NBD"/>
</dbReference>
<evidence type="ECO:0000256" key="4">
    <source>
        <dbReference type="ARBA" id="ARBA00018633"/>
    </source>
</evidence>
<comment type="subunit">
    <text evidence="9">Component of the SWR1 chromatin remodeling complex.</text>
</comment>
<keyword evidence="5" id="KW-0963">Cytoplasm</keyword>
<evidence type="ECO:0000256" key="12">
    <source>
        <dbReference type="SAM" id="MobiDB-lite"/>
    </source>
</evidence>
<evidence type="ECO:0000313" key="14">
    <source>
        <dbReference type="Proteomes" id="UP000279259"/>
    </source>
</evidence>
<keyword evidence="14" id="KW-1185">Reference proteome</keyword>
<name>A0A427YM88_9TREE</name>
<dbReference type="CDD" id="cd10210">
    <property type="entry name" value="ASKHA_NBD_Arp6"/>
    <property type="match status" value="1"/>
</dbReference>
<gene>
    <name evidence="13" type="primary">ARP6</name>
    <name evidence="13" type="ORF">EHS25_008601</name>
</gene>
<keyword evidence="7" id="KW-0539">Nucleus</keyword>
<dbReference type="Proteomes" id="UP000279259">
    <property type="component" value="Unassembled WGS sequence"/>
</dbReference>
<evidence type="ECO:0000256" key="7">
    <source>
        <dbReference type="ARBA" id="ARBA00023242"/>
    </source>
</evidence>
<dbReference type="Gene3D" id="3.30.420.40">
    <property type="match status" value="2"/>
</dbReference>
<protein>
    <recommendedName>
        <fullName evidence="4">Actin-like protein ARP6</fullName>
    </recommendedName>
    <alternativeName>
        <fullName evidence="10">Actin-like protein arp6</fullName>
    </alternativeName>
    <alternativeName>
        <fullName evidence="11">Actin-related protein 6</fullName>
    </alternativeName>
</protein>
<dbReference type="FunFam" id="3.90.640.10:FF:000014">
    <property type="entry name" value="Putative actin-related protein 6"/>
    <property type="match status" value="1"/>
</dbReference>
<dbReference type="SMART" id="SM00268">
    <property type="entry name" value="ACTIN"/>
    <property type="match status" value="1"/>
</dbReference>
<keyword evidence="6" id="KW-0206">Cytoskeleton</keyword>
<dbReference type="Pfam" id="PF00022">
    <property type="entry name" value="Actin"/>
    <property type="match status" value="1"/>
</dbReference>
<dbReference type="GO" id="GO:0005856">
    <property type="term" value="C:cytoskeleton"/>
    <property type="evidence" value="ECO:0007669"/>
    <property type="project" value="UniProtKB-SubCell"/>
</dbReference>
<organism evidence="13 14">
    <name type="scientific">Saitozyma podzolica</name>
    <dbReference type="NCBI Taxonomy" id="1890683"/>
    <lineage>
        <taxon>Eukaryota</taxon>
        <taxon>Fungi</taxon>
        <taxon>Dikarya</taxon>
        <taxon>Basidiomycota</taxon>
        <taxon>Agaricomycotina</taxon>
        <taxon>Tremellomycetes</taxon>
        <taxon>Tremellales</taxon>
        <taxon>Trimorphomycetaceae</taxon>
        <taxon>Saitozyma</taxon>
    </lineage>
</organism>
<evidence type="ECO:0000256" key="2">
    <source>
        <dbReference type="ARBA" id="ARBA00004245"/>
    </source>
</evidence>
<dbReference type="FunFam" id="2.30.36.70:FF:000003">
    <property type="entry name" value="Actin-related protein 6"/>
    <property type="match status" value="1"/>
</dbReference>
<proteinExistence type="inferred from homology"/>
<comment type="similarity">
    <text evidence="3">Belongs to the actin family. ARP6 subfamily.</text>
</comment>
<reference evidence="13 14" key="1">
    <citation type="submission" date="2018-11" db="EMBL/GenBank/DDBJ databases">
        <title>Genome sequence of Saitozyma podzolica DSM 27192.</title>
        <authorList>
            <person name="Aliyu H."/>
            <person name="Gorte O."/>
            <person name="Ochsenreither K."/>
        </authorList>
    </citation>
    <scope>NUCLEOTIDE SEQUENCE [LARGE SCALE GENOMIC DNA]</scope>
    <source>
        <strain evidence="13 14">DSM 27192</strain>
    </source>
</reference>
<dbReference type="Gene3D" id="2.30.36.70">
    <property type="entry name" value="Actin, Chain A, domain 2"/>
    <property type="match status" value="1"/>
</dbReference>
<dbReference type="Gene3D" id="3.90.640.10">
    <property type="entry name" value="Actin, Chain A, domain 4"/>
    <property type="match status" value="1"/>
</dbReference>
<dbReference type="STRING" id="1890683.A0A427YM88"/>
<accession>A0A427YM88</accession>
<comment type="caution">
    <text evidence="13">The sequence shown here is derived from an EMBL/GenBank/DDBJ whole genome shotgun (WGS) entry which is preliminary data.</text>
</comment>
<comment type="subcellular location">
    <subcellularLocation>
        <location evidence="2">Cytoplasm</location>
        <location evidence="2">Cytoskeleton</location>
    </subcellularLocation>
    <subcellularLocation>
        <location evidence="1">Nucleus</location>
    </subcellularLocation>
</comment>
<evidence type="ECO:0000256" key="11">
    <source>
        <dbReference type="ARBA" id="ARBA00074635"/>
    </source>
</evidence>
<dbReference type="GO" id="GO:0005634">
    <property type="term" value="C:nucleus"/>
    <property type="evidence" value="ECO:0007669"/>
    <property type="project" value="UniProtKB-SubCell"/>
</dbReference>
<evidence type="ECO:0000256" key="5">
    <source>
        <dbReference type="ARBA" id="ARBA00022490"/>
    </source>
</evidence>
<dbReference type="EMBL" id="RSCD01000006">
    <property type="protein sequence ID" value="RSH92186.1"/>
    <property type="molecule type" value="Genomic_DNA"/>
</dbReference>
<evidence type="ECO:0000313" key="13">
    <source>
        <dbReference type="EMBL" id="RSH92186.1"/>
    </source>
</evidence>
<dbReference type="PANTHER" id="PTHR11937">
    <property type="entry name" value="ACTIN"/>
    <property type="match status" value="1"/>
</dbReference>
<evidence type="ECO:0000256" key="10">
    <source>
        <dbReference type="ARBA" id="ARBA00073820"/>
    </source>
</evidence>
<evidence type="ECO:0000256" key="1">
    <source>
        <dbReference type="ARBA" id="ARBA00004123"/>
    </source>
</evidence>
<evidence type="ECO:0000256" key="8">
    <source>
        <dbReference type="ARBA" id="ARBA00025222"/>
    </source>
</evidence>
<evidence type="ECO:0000256" key="9">
    <source>
        <dbReference type="ARBA" id="ARBA00063309"/>
    </source>
</evidence>
<dbReference type="AlphaFoldDB" id="A0A427YM88"/>
<dbReference type="OrthoDB" id="6220758at2759"/>
<dbReference type="InterPro" id="IPR004000">
    <property type="entry name" value="Actin"/>
</dbReference>